<dbReference type="Gene3D" id="3.90.420.10">
    <property type="entry name" value="Oxidoreductase, molybdopterin-binding domain"/>
    <property type="match status" value="1"/>
</dbReference>
<name>A0A4Y1MS14_9PROT</name>
<proteinExistence type="predicted"/>
<organism evidence="1">
    <name type="scientific">Roseomonas mucosa</name>
    <dbReference type="NCBI Taxonomy" id="207340"/>
    <lineage>
        <taxon>Bacteria</taxon>
        <taxon>Pseudomonadati</taxon>
        <taxon>Pseudomonadota</taxon>
        <taxon>Alphaproteobacteria</taxon>
        <taxon>Acetobacterales</taxon>
        <taxon>Roseomonadaceae</taxon>
        <taxon>Roseomonas</taxon>
    </lineage>
</organism>
<dbReference type="InterPro" id="IPR036374">
    <property type="entry name" value="OxRdtase_Mopterin-bd_sf"/>
</dbReference>
<protein>
    <submittedName>
        <fullName evidence="1">Mechanosensitive ion channel</fullName>
    </submittedName>
</protein>
<reference evidence="1" key="1">
    <citation type="submission" date="2017-12" db="EMBL/GenBank/DDBJ databases">
        <authorList>
            <person name="Martens C."/>
            <person name="Dahlstrom E."/>
            <person name="Barbian K."/>
            <person name="Sykora L."/>
            <person name="Ricklefs S."/>
            <person name="Bruno D."/>
            <person name="Anzick I."/>
            <person name="Myles I."/>
            <person name="Datta S.K."/>
        </authorList>
    </citation>
    <scope>NUCLEOTIDE SEQUENCE</scope>
    <source>
        <strain evidence="1">AD2</strain>
    </source>
</reference>
<evidence type="ECO:0000313" key="1">
    <source>
        <dbReference type="EMBL" id="AWV20785.1"/>
    </source>
</evidence>
<dbReference type="AlphaFoldDB" id="A0A4Y1MS14"/>
<accession>A0A4Y1MS14</accession>
<dbReference type="SUPFAM" id="SSF56524">
    <property type="entry name" value="Oxidoreductase molybdopterin-binding domain"/>
    <property type="match status" value="1"/>
</dbReference>
<sequence length="112" mass="11729">MVEGPSLWSVLAETGAVDPAQPREQVRRVVLATGRDGCVAVLALGEIAPDFAGRPVLLALRMDGQALDPAALRLAVPGEVRGGRSVRDLARLEVLAPGEEPLPVPPGNAERH</sequence>
<gene>
    <name evidence="1" type="ORF">RADP37_00185</name>
</gene>
<dbReference type="EMBL" id="CP025189">
    <property type="protein sequence ID" value="AWV20785.1"/>
    <property type="molecule type" value="Genomic_DNA"/>
</dbReference>